<dbReference type="AlphaFoldDB" id="A0A327KRG6"/>
<gene>
    <name evidence="4" type="ORF">CH341_23570</name>
</gene>
<dbReference type="Pfam" id="PF01979">
    <property type="entry name" value="Amidohydro_1"/>
    <property type="match status" value="1"/>
</dbReference>
<evidence type="ECO:0000256" key="2">
    <source>
        <dbReference type="ARBA" id="ARBA00022801"/>
    </source>
</evidence>
<sequence length="508" mass="55507">MTKTDTLLIENGRALLPGGDPHQGERCDILVQNGAIEKIGTGLAATLAKDGITVETLDATDRLIIPGFINAHYHSHDTLAKGTMDETPLETWRLLALPPQYPKRSREEIRARTLIGALECLRSGMTTVQDMVTLYPFDPEHFEAVVEAYEEIGVRAVVALQYADIRGIETIPFWKEVFPAEYHPYLSTAAEPDKKIDQLAWFEENYLKKPKAGSRVGWALGPSAPERCTRALIERTAALAKTYGLPIFTHIYESKGMALQARLEYPEHGGSLIRRLEQEGLLGPHLNLAHSVWLLQDEIEVLARTGTNVVINPLSNMKLKSGIPPIRALQDAGVSLALGCDNCSCSDAQNMFQAMKLFALMVHVSDPDPGPDQAGRALGAATAGGAHAIGRDDLGRIAPGARADLVLIDLKDPSYVPLNSATRQLVYTEGGRGVDTVLVDGRVVIRHGRLATMDQDALLDEVMAVVPKFREDFAVIAARVETLKPWIAEAHKRIWAADVGANRLFTGV</sequence>
<protein>
    <recommendedName>
        <fullName evidence="3">Amidohydrolase-related domain-containing protein</fullName>
    </recommendedName>
</protein>
<dbReference type="PANTHER" id="PTHR43794">
    <property type="entry name" value="AMINOHYDROLASE SSNA-RELATED"/>
    <property type="match status" value="1"/>
</dbReference>
<dbReference type="EMBL" id="NPEX01000228">
    <property type="protein sequence ID" value="RAI40554.1"/>
    <property type="molecule type" value="Genomic_DNA"/>
</dbReference>
<feature type="domain" description="Amidohydrolase-related" evidence="3">
    <location>
        <begin position="64"/>
        <end position="444"/>
    </location>
</feature>
<dbReference type="InterPro" id="IPR006680">
    <property type="entry name" value="Amidohydro-rel"/>
</dbReference>
<dbReference type="Gene3D" id="3.20.20.140">
    <property type="entry name" value="Metal-dependent hydrolases"/>
    <property type="match status" value="1"/>
</dbReference>
<organism evidence="4 5">
    <name type="scientific">Rhodoplanes roseus</name>
    <dbReference type="NCBI Taxonomy" id="29409"/>
    <lineage>
        <taxon>Bacteria</taxon>
        <taxon>Pseudomonadati</taxon>
        <taxon>Pseudomonadota</taxon>
        <taxon>Alphaproteobacteria</taxon>
        <taxon>Hyphomicrobiales</taxon>
        <taxon>Nitrobacteraceae</taxon>
        <taxon>Rhodoplanes</taxon>
    </lineage>
</organism>
<reference evidence="4 5" key="1">
    <citation type="submission" date="2017-07" db="EMBL/GenBank/DDBJ databases">
        <title>Draft Genome Sequences of Select Purple Nonsulfur Bacteria.</title>
        <authorList>
            <person name="Lasarre B."/>
            <person name="Mckinlay J.B."/>
        </authorList>
    </citation>
    <scope>NUCLEOTIDE SEQUENCE [LARGE SCALE GENOMIC DNA]</scope>
    <source>
        <strain evidence="4 5">DSM 5909</strain>
    </source>
</reference>
<dbReference type="PANTHER" id="PTHR43794:SF11">
    <property type="entry name" value="AMIDOHYDROLASE-RELATED DOMAIN-CONTAINING PROTEIN"/>
    <property type="match status" value="1"/>
</dbReference>
<dbReference type="InterPro" id="IPR032466">
    <property type="entry name" value="Metal_Hydrolase"/>
</dbReference>
<keyword evidence="5" id="KW-1185">Reference proteome</keyword>
<evidence type="ECO:0000313" key="4">
    <source>
        <dbReference type="EMBL" id="RAI40554.1"/>
    </source>
</evidence>
<comment type="similarity">
    <text evidence="1">Belongs to the metallo-dependent hydrolases superfamily. ATZ/TRZ family.</text>
</comment>
<dbReference type="OrthoDB" id="9796020at2"/>
<keyword evidence="2" id="KW-0378">Hydrolase</keyword>
<evidence type="ECO:0000256" key="1">
    <source>
        <dbReference type="ARBA" id="ARBA00006745"/>
    </source>
</evidence>
<dbReference type="RefSeq" id="WP_111421459.1">
    <property type="nucleotide sequence ID" value="NZ_NPEX01000228.1"/>
</dbReference>
<accession>A0A327KRG6</accession>
<evidence type="ECO:0000313" key="5">
    <source>
        <dbReference type="Proteomes" id="UP000249130"/>
    </source>
</evidence>
<dbReference type="SUPFAM" id="SSF51556">
    <property type="entry name" value="Metallo-dependent hydrolases"/>
    <property type="match status" value="1"/>
</dbReference>
<evidence type="ECO:0000259" key="3">
    <source>
        <dbReference type="Pfam" id="PF01979"/>
    </source>
</evidence>
<comment type="caution">
    <text evidence="4">The sequence shown here is derived from an EMBL/GenBank/DDBJ whole genome shotgun (WGS) entry which is preliminary data.</text>
</comment>
<dbReference type="Gene3D" id="2.30.40.10">
    <property type="entry name" value="Urease, subunit C, domain 1"/>
    <property type="match status" value="1"/>
</dbReference>
<dbReference type="InterPro" id="IPR011059">
    <property type="entry name" value="Metal-dep_hydrolase_composite"/>
</dbReference>
<dbReference type="InterPro" id="IPR050287">
    <property type="entry name" value="MTA/SAH_deaminase"/>
</dbReference>
<dbReference type="Proteomes" id="UP000249130">
    <property type="component" value="Unassembled WGS sequence"/>
</dbReference>
<name>A0A327KRG6_9BRAD</name>
<proteinExistence type="inferred from homology"/>
<dbReference type="SUPFAM" id="SSF51338">
    <property type="entry name" value="Composite domain of metallo-dependent hydrolases"/>
    <property type="match status" value="1"/>
</dbReference>
<dbReference type="GO" id="GO:0016810">
    <property type="term" value="F:hydrolase activity, acting on carbon-nitrogen (but not peptide) bonds"/>
    <property type="evidence" value="ECO:0007669"/>
    <property type="project" value="InterPro"/>
</dbReference>